<dbReference type="AlphaFoldDB" id="A0A2J6S102"/>
<feature type="domain" description="GST N-terminal" evidence="1">
    <location>
        <begin position="9"/>
        <end position="83"/>
    </location>
</feature>
<dbReference type="SUPFAM" id="SSF52833">
    <property type="entry name" value="Thioredoxin-like"/>
    <property type="match status" value="1"/>
</dbReference>
<protein>
    <submittedName>
        <fullName evidence="3">Uncharacterized protein</fullName>
    </submittedName>
</protein>
<dbReference type="InterPro" id="IPR004045">
    <property type="entry name" value="Glutathione_S-Trfase_N"/>
</dbReference>
<gene>
    <name evidence="3" type="ORF">L207DRAFT_509166</name>
</gene>
<dbReference type="InterPro" id="IPR036282">
    <property type="entry name" value="Glutathione-S-Trfase_C_sf"/>
</dbReference>
<name>A0A2J6S102_HYAVF</name>
<evidence type="ECO:0000313" key="3">
    <source>
        <dbReference type="EMBL" id="PMD44425.1"/>
    </source>
</evidence>
<dbReference type="SUPFAM" id="SSF47616">
    <property type="entry name" value="GST C-terminal domain-like"/>
    <property type="match status" value="1"/>
</dbReference>
<dbReference type="EMBL" id="KZ613941">
    <property type="protein sequence ID" value="PMD44425.1"/>
    <property type="molecule type" value="Genomic_DNA"/>
</dbReference>
<dbReference type="OrthoDB" id="202840at2759"/>
<dbReference type="Pfam" id="PF25907">
    <property type="entry name" value="DUF7962"/>
    <property type="match status" value="1"/>
</dbReference>
<dbReference type="Gene3D" id="3.40.30.110">
    <property type="match status" value="2"/>
</dbReference>
<accession>A0A2J6S102</accession>
<dbReference type="CDD" id="cd00570">
    <property type="entry name" value="GST_N_family"/>
    <property type="match status" value="1"/>
</dbReference>
<dbReference type="InterPro" id="IPR036249">
    <property type="entry name" value="Thioredoxin-like_sf"/>
</dbReference>
<organism evidence="3 4">
    <name type="scientific">Hyaloscypha variabilis (strain UAMH 11265 / GT02V1 / F)</name>
    <name type="common">Meliniomyces variabilis</name>
    <dbReference type="NCBI Taxonomy" id="1149755"/>
    <lineage>
        <taxon>Eukaryota</taxon>
        <taxon>Fungi</taxon>
        <taxon>Dikarya</taxon>
        <taxon>Ascomycota</taxon>
        <taxon>Pezizomycotina</taxon>
        <taxon>Leotiomycetes</taxon>
        <taxon>Helotiales</taxon>
        <taxon>Hyaloscyphaceae</taxon>
        <taxon>Hyaloscypha</taxon>
        <taxon>Hyaloscypha variabilis</taxon>
    </lineage>
</organism>
<dbReference type="STRING" id="1149755.A0A2J6S102"/>
<sequence>MDPSKEIILYHYSFSPYARRIVWYLNLRRIPYKQCIQPPTMPRPDISAIGTAYRRIPLLSIGRDIYLDTRLILHKLTLLYPPSPTHPSPDHKTIQKLLEHYTIDAGMFNRASALIPSNTPLLLDPKFTSDREDYSGRSWSKENVERARPEALVEVKGMFEFFEGSVLGDGRVWVLGGEEGEGPGLVDVEAVWLFSWLKGLKGALPPEYISAQQFPKTFKWIERFDGVVLAAMKRNGPAQKISGAEALNAVGSGEWAEEEASVDEMDPSGLRKGEVIELWPIDSGFSRRDRGRLVGLSTSEVVIEGRTEDGKEVRIHAPRHGFRVRRPKESEKL</sequence>
<evidence type="ECO:0000259" key="1">
    <source>
        <dbReference type="Pfam" id="PF13417"/>
    </source>
</evidence>
<dbReference type="Pfam" id="PF13417">
    <property type="entry name" value="GST_N_3"/>
    <property type="match status" value="1"/>
</dbReference>
<dbReference type="Proteomes" id="UP000235786">
    <property type="component" value="Unassembled WGS sequence"/>
</dbReference>
<dbReference type="InterPro" id="IPR058268">
    <property type="entry name" value="DUF7962"/>
</dbReference>
<feature type="domain" description="DUF7962" evidence="2">
    <location>
        <begin position="110"/>
        <end position="232"/>
    </location>
</feature>
<evidence type="ECO:0000259" key="2">
    <source>
        <dbReference type="Pfam" id="PF25907"/>
    </source>
</evidence>
<proteinExistence type="predicted"/>
<evidence type="ECO:0000313" key="4">
    <source>
        <dbReference type="Proteomes" id="UP000235786"/>
    </source>
</evidence>
<reference evidence="3 4" key="1">
    <citation type="submission" date="2016-04" db="EMBL/GenBank/DDBJ databases">
        <title>A degradative enzymes factory behind the ericoid mycorrhizal symbiosis.</title>
        <authorList>
            <consortium name="DOE Joint Genome Institute"/>
            <person name="Martino E."/>
            <person name="Morin E."/>
            <person name="Grelet G."/>
            <person name="Kuo A."/>
            <person name="Kohler A."/>
            <person name="Daghino S."/>
            <person name="Barry K."/>
            <person name="Choi C."/>
            <person name="Cichocki N."/>
            <person name="Clum A."/>
            <person name="Copeland A."/>
            <person name="Hainaut M."/>
            <person name="Haridas S."/>
            <person name="Labutti K."/>
            <person name="Lindquist E."/>
            <person name="Lipzen A."/>
            <person name="Khouja H.-R."/>
            <person name="Murat C."/>
            <person name="Ohm R."/>
            <person name="Olson A."/>
            <person name="Spatafora J."/>
            <person name="Veneault-Fourrey C."/>
            <person name="Henrissat B."/>
            <person name="Grigoriev I."/>
            <person name="Martin F."/>
            <person name="Perotto S."/>
        </authorList>
    </citation>
    <scope>NUCLEOTIDE SEQUENCE [LARGE SCALE GENOMIC DNA]</scope>
    <source>
        <strain evidence="3 4">F</strain>
    </source>
</reference>
<keyword evidence="4" id="KW-1185">Reference proteome</keyword>